<keyword evidence="2" id="KW-1185">Reference proteome</keyword>
<reference evidence="1 2" key="1">
    <citation type="journal article" date="2018" name="New Phytol.">
        <title>Phylogenomics of Endogonaceae and evolution of mycorrhizas within Mucoromycota.</title>
        <authorList>
            <person name="Chang Y."/>
            <person name="Desiro A."/>
            <person name="Na H."/>
            <person name="Sandor L."/>
            <person name="Lipzen A."/>
            <person name="Clum A."/>
            <person name="Barry K."/>
            <person name="Grigoriev I.V."/>
            <person name="Martin F.M."/>
            <person name="Stajich J.E."/>
            <person name="Smith M.E."/>
            <person name="Bonito G."/>
            <person name="Spatafora J.W."/>
        </authorList>
    </citation>
    <scope>NUCLEOTIDE SEQUENCE [LARGE SCALE GENOMIC DNA]</scope>
    <source>
        <strain evidence="1 2">GMNB39</strain>
    </source>
</reference>
<dbReference type="AlphaFoldDB" id="A0A433D538"/>
<name>A0A433D538_9FUNG</name>
<dbReference type="Proteomes" id="UP000268093">
    <property type="component" value="Unassembled WGS sequence"/>
</dbReference>
<evidence type="ECO:0000313" key="1">
    <source>
        <dbReference type="EMBL" id="RUP45903.1"/>
    </source>
</evidence>
<comment type="caution">
    <text evidence="1">The sequence shown here is derived from an EMBL/GenBank/DDBJ whole genome shotgun (WGS) entry which is preliminary data.</text>
</comment>
<accession>A0A433D538</accession>
<organism evidence="1 2">
    <name type="scientific">Jimgerdemannia flammicorona</name>
    <dbReference type="NCBI Taxonomy" id="994334"/>
    <lineage>
        <taxon>Eukaryota</taxon>
        <taxon>Fungi</taxon>
        <taxon>Fungi incertae sedis</taxon>
        <taxon>Mucoromycota</taxon>
        <taxon>Mucoromycotina</taxon>
        <taxon>Endogonomycetes</taxon>
        <taxon>Endogonales</taxon>
        <taxon>Endogonaceae</taxon>
        <taxon>Jimgerdemannia</taxon>
    </lineage>
</organism>
<dbReference type="EMBL" id="RBNI01006629">
    <property type="protein sequence ID" value="RUP45903.1"/>
    <property type="molecule type" value="Genomic_DNA"/>
</dbReference>
<sequence length="77" mass="8765">MSPHSALANDQISSTVATIGMYPHLQAMKLLRYLILLAADKDECHFEGNWFGLFAPSVRCFSDLRDRRQRRAKDGEP</sequence>
<proteinExistence type="predicted"/>
<evidence type="ECO:0000313" key="2">
    <source>
        <dbReference type="Proteomes" id="UP000268093"/>
    </source>
</evidence>
<protein>
    <submittedName>
        <fullName evidence="1">Uncharacterized protein</fullName>
    </submittedName>
</protein>
<gene>
    <name evidence="1" type="ORF">BC936DRAFT_147604</name>
</gene>